<accession>A0AAV3UJJ7</accession>
<dbReference type="AlphaFoldDB" id="A0AAV3UJJ7"/>
<dbReference type="PROSITE" id="PS51257">
    <property type="entry name" value="PROKAR_LIPOPROTEIN"/>
    <property type="match status" value="1"/>
</dbReference>
<evidence type="ECO:0000313" key="5">
    <source>
        <dbReference type="EMBL" id="GAA5053697.1"/>
    </source>
</evidence>
<dbReference type="InterPro" id="IPR000923">
    <property type="entry name" value="BlueCu_1"/>
</dbReference>
<gene>
    <name evidence="5" type="ORF">GCM10025751_31290</name>
</gene>
<evidence type="ECO:0000256" key="3">
    <source>
        <dbReference type="SAM" id="MobiDB-lite"/>
    </source>
</evidence>
<evidence type="ECO:0000313" key="6">
    <source>
        <dbReference type="Proteomes" id="UP001501729"/>
    </source>
</evidence>
<sequence length="163" mass="17851">MNDQPRTSRRTALKVTGSALAATALAGCTSSLPGNEDSNQESDSKNKSKSESDSSQKGKEIRLGAKQSGWEGRAPKSIKGKKNPALTLQPGQKYTITWENLDGKEHELYIVNGNDKPVVKSEDAEEKGKTVSTTFTASKKLAQYYCEYHPQSMRGDVNLQQKQ</sequence>
<dbReference type="GO" id="GO:0009055">
    <property type="term" value="F:electron transfer activity"/>
    <property type="evidence" value="ECO:0007669"/>
    <property type="project" value="InterPro"/>
</dbReference>
<comment type="caution">
    <text evidence="5">The sequence shown here is derived from an EMBL/GenBank/DDBJ whole genome shotgun (WGS) entry which is preliminary data.</text>
</comment>
<keyword evidence="6" id="KW-1185">Reference proteome</keyword>
<proteinExistence type="predicted"/>
<dbReference type="Pfam" id="PF00127">
    <property type="entry name" value="Copper-bind"/>
    <property type="match status" value="1"/>
</dbReference>
<protein>
    <recommendedName>
        <fullName evidence="4">Blue (type 1) copper domain-containing protein</fullName>
    </recommendedName>
</protein>
<organism evidence="5 6">
    <name type="scientific">Haladaptatus pallidirubidus</name>
    <dbReference type="NCBI Taxonomy" id="1008152"/>
    <lineage>
        <taxon>Archaea</taxon>
        <taxon>Methanobacteriati</taxon>
        <taxon>Methanobacteriota</taxon>
        <taxon>Stenosarchaea group</taxon>
        <taxon>Halobacteria</taxon>
        <taxon>Halobacteriales</taxon>
        <taxon>Haladaptataceae</taxon>
        <taxon>Haladaptatus</taxon>
    </lineage>
</organism>
<feature type="domain" description="Blue (type 1) copper" evidence="4">
    <location>
        <begin position="86"/>
        <end position="159"/>
    </location>
</feature>
<dbReference type="Proteomes" id="UP001501729">
    <property type="component" value="Unassembled WGS sequence"/>
</dbReference>
<dbReference type="PROSITE" id="PS51318">
    <property type="entry name" value="TAT"/>
    <property type="match status" value="1"/>
</dbReference>
<feature type="region of interest" description="Disordered" evidence="3">
    <location>
        <begin position="27"/>
        <end position="86"/>
    </location>
</feature>
<dbReference type="SUPFAM" id="SSF49503">
    <property type="entry name" value="Cupredoxins"/>
    <property type="match status" value="1"/>
</dbReference>
<keyword evidence="1" id="KW-0479">Metal-binding</keyword>
<name>A0AAV3UJJ7_9EURY</name>
<keyword evidence="2" id="KW-0186">Copper</keyword>
<dbReference type="GO" id="GO:0005507">
    <property type="term" value="F:copper ion binding"/>
    <property type="evidence" value="ECO:0007669"/>
    <property type="project" value="InterPro"/>
</dbReference>
<evidence type="ECO:0000256" key="1">
    <source>
        <dbReference type="ARBA" id="ARBA00022723"/>
    </source>
</evidence>
<feature type="compositionally biased region" description="Basic and acidic residues" evidence="3">
    <location>
        <begin position="42"/>
        <end position="63"/>
    </location>
</feature>
<dbReference type="EMBL" id="BAABKX010000013">
    <property type="protein sequence ID" value="GAA5053697.1"/>
    <property type="molecule type" value="Genomic_DNA"/>
</dbReference>
<evidence type="ECO:0000259" key="4">
    <source>
        <dbReference type="Pfam" id="PF00127"/>
    </source>
</evidence>
<dbReference type="InterPro" id="IPR008972">
    <property type="entry name" value="Cupredoxin"/>
</dbReference>
<reference evidence="5 6" key="1">
    <citation type="journal article" date="2019" name="Int. J. Syst. Evol. Microbiol.">
        <title>The Global Catalogue of Microorganisms (GCM) 10K type strain sequencing project: providing services to taxonomists for standard genome sequencing and annotation.</title>
        <authorList>
            <consortium name="The Broad Institute Genomics Platform"/>
            <consortium name="The Broad Institute Genome Sequencing Center for Infectious Disease"/>
            <person name="Wu L."/>
            <person name="Ma J."/>
        </authorList>
    </citation>
    <scope>NUCLEOTIDE SEQUENCE [LARGE SCALE GENOMIC DNA]</scope>
    <source>
        <strain evidence="5 6">JCM 17504</strain>
    </source>
</reference>
<dbReference type="GeneID" id="68616819"/>
<dbReference type="Gene3D" id="2.60.40.420">
    <property type="entry name" value="Cupredoxins - blue copper proteins"/>
    <property type="match status" value="1"/>
</dbReference>
<evidence type="ECO:0000256" key="2">
    <source>
        <dbReference type="ARBA" id="ARBA00023008"/>
    </source>
</evidence>
<dbReference type="InterPro" id="IPR006311">
    <property type="entry name" value="TAT_signal"/>
</dbReference>
<dbReference type="RefSeq" id="WP_227778504.1">
    <property type="nucleotide sequence ID" value="NZ_BAABKX010000013.1"/>
</dbReference>